<protein>
    <submittedName>
        <fullName evidence="1">Uncharacterized protein</fullName>
    </submittedName>
</protein>
<accession>A0A4R3LCX5</accession>
<proteinExistence type="predicted"/>
<dbReference type="OrthoDB" id="5659936at2"/>
<evidence type="ECO:0000313" key="1">
    <source>
        <dbReference type="EMBL" id="TCS96184.1"/>
    </source>
</evidence>
<gene>
    <name evidence="1" type="ORF">EDC25_11638</name>
</gene>
<keyword evidence="2" id="KW-1185">Reference proteome</keyword>
<comment type="caution">
    <text evidence="1">The sequence shown here is derived from an EMBL/GenBank/DDBJ whole genome shotgun (WGS) entry which is preliminary data.</text>
</comment>
<dbReference type="RefSeq" id="WP_132577495.1">
    <property type="nucleotide sequence ID" value="NZ_JBHLWF010000019.1"/>
</dbReference>
<name>A0A4R3LCX5_9GAMM</name>
<sequence>MQMTTGTAAQVWQSELQQAQQRLHVRLSESQESYLVFTLIRHARDATLSGRIMAIELFDALGEPGRCGSDRLRDVGDRCLLIAGLFPGLRARRRVDAGYYQEVGRTAYGLLGERAGSALATLYAELARSYGDLVRVLLGLRVGSVDGRGCTKEARVAVPLQEVVVAGNA</sequence>
<reference evidence="1 2" key="1">
    <citation type="submission" date="2019-03" db="EMBL/GenBank/DDBJ databases">
        <title>Genomic Encyclopedia of Type Strains, Phase IV (KMG-IV): sequencing the most valuable type-strain genomes for metagenomic binning, comparative biology and taxonomic classification.</title>
        <authorList>
            <person name="Goeker M."/>
        </authorList>
    </citation>
    <scope>NUCLEOTIDE SEQUENCE [LARGE SCALE GENOMIC DNA]</scope>
    <source>
        <strain evidence="1 2">DSM 21944</strain>
    </source>
</reference>
<dbReference type="Proteomes" id="UP000294599">
    <property type="component" value="Unassembled WGS sequence"/>
</dbReference>
<evidence type="ECO:0000313" key="2">
    <source>
        <dbReference type="Proteomes" id="UP000294599"/>
    </source>
</evidence>
<dbReference type="AlphaFoldDB" id="A0A4R3LCX5"/>
<dbReference type="EMBL" id="SMAF01000016">
    <property type="protein sequence ID" value="TCS96184.1"/>
    <property type="molecule type" value="Genomic_DNA"/>
</dbReference>
<organism evidence="1 2">
    <name type="scientific">Pseudofulvimonas gallinarii</name>
    <dbReference type="NCBI Taxonomy" id="634155"/>
    <lineage>
        <taxon>Bacteria</taxon>
        <taxon>Pseudomonadati</taxon>
        <taxon>Pseudomonadota</taxon>
        <taxon>Gammaproteobacteria</taxon>
        <taxon>Lysobacterales</taxon>
        <taxon>Rhodanobacteraceae</taxon>
        <taxon>Pseudofulvimonas</taxon>
    </lineage>
</organism>